<feature type="compositionally biased region" description="Polar residues" evidence="1">
    <location>
        <begin position="89"/>
        <end position="111"/>
    </location>
</feature>
<feature type="compositionally biased region" description="Polar residues" evidence="1">
    <location>
        <begin position="836"/>
        <end position="855"/>
    </location>
</feature>
<evidence type="ECO:0000256" key="1">
    <source>
        <dbReference type="SAM" id="MobiDB-lite"/>
    </source>
</evidence>
<feature type="compositionally biased region" description="Basic and acidic residues" evidence="1">
    <location>
        <begin position="504"/>
        <end position="515"/>
    </location>
</feature>
<feature type="compositionally biased region" description="Polar residues" evidence="1">
    <location>
        <begin position="1054"/>
        <end position="1072"/>
    </location>
</feature>
<feature type="region of interest" description="Disordered" evidence="1">
    <location>
        <begin position="60"/>
        <end position="289"/>
    </location>
</feature>
<feature type="compositionally biased region" description="Polar residues" evidence="1">
    <location>
        <begin position="14"/>
        <end position="33"/>
    </location>
</feature>
<organism evidence="2 3">
    <name type="scientific">Alternaria panax</name>
    <dbReference type="NCBI Taxonomy" id="48097"/>
    <lineage>
        <taxon>Eukaryota</taxon>
        <taxon>Fungi</taxon>
        <taxon>Dikarya</taxon>
        <taxon>Ascomycota</taxon>
        <taxon>Pezizomycotina</taxon>
        <taxon>Dothideomycetes</taxon>
        <taxon>Pleosporomycetidae</taxon>
        <taxon>Pleosporales</taxon>
        <taxon>Pleosporineae</taxon>
        <taxon>Pleosporaceae</taxon>
        <taxon>Alternaria</taxon>
        <taxon>Alternaria sect. Panax</taxon>
    </lineage>
</organism>
<feature type="compositionally biased region" description="Basic and acidic residues" evidence="1">
    <location>
        <begin position="477"/>
        <end position="492"/>
    </location>
</feature>
<feature type="compositionally biased region" description="Polar residues" evidence="1">
    <location>
        <begin position="712"/>
        <end position="722"/>
    </location>
</feature>
<feature type="compositionally biased region" description="Low complexity" evidence="1">
    <location>
        <begin position="1107"/>
        <end position="1119"/>
    </location>
</feature>
<feature type="compositionally biased region" description="Polar residues" evidence="1">
    <location>
        <begin position="878"/>
        <end position="888"/>
    </location>
</feature>
<reference evidence="2" key="1">
    <citation type="submission" date="2021-07" db="EMBL/GenBank/DDBJ databases">
        <title>Genome Resource of American Ginseng Black Spot Pathogen Alternaria panax.</title>
        <authorList>
            <person name="Qiu C."/>
            <person name="Wang W."/>
            <person name="Liu Z."/>
        </authorList>
    </citation>
    <scope>NUCLEOTIDE SEQUENCE</scope>
    <source>
        <strain evidence="2">BNCC115425</strain>
    </source>
</reference>
<keyword evidence="3" id="KW-1185">Reference proteome</keyword>
<feature type="compositionally biased region" description="Basic residues" evidence="1">
    <location>
        <begin position="1308"/>
        <end position="1322"/>
    </location>
</feature>
<feature type="compositionally biased region" description="Low complexity" evidence="1">
    <location>
        <begin position="443"/>
        <end position="456"/>
    </location>
</feature>
<feature type="compositionally biased region" description="Polar residues" evidence="1">
    <location>
        <begin position="191"/>
        <end position="208"/>
    </location>
</feature>
<feature type="compositionally biased region" description="Low complexity" evidence="1">
    <location>
        <begin position="1353"/>
        <end position="1367"/>
    </location>
</feature>
<comment type="caution">
    <text evidence="2">The sequence shown here is derived from an EMBL/GenBank/DDBJ whole genome shotgun (WGS) entry which is preliminary data.</text>
</comment>
<dbReference type="EMBL" id="JAANER010000002">
    <property type="protein sequence ID" value="KAG9193124.1"/>
    <property type="molecule type" value="Genomic_DNA"/>
</dbReference>
<feature type="region of interest" description="Disordered" evidence="1">
    <location>
        <begin position="1242"/>
        <end position="1271"/>
    </location>
</feature>
<feature type="compositionally biased region" description="Low complexity" evidence="1">
    <location>
        <begin position="1025"/>
        <end position="1039"/>
    </location>
</feature>
<feature type="region of interest" description="Disordered" evidence="1">
    <location>
        <begin position="1148"/>
        <end position="1215"/>
    </location>
</feature>
<feature type="region of interest" description="Disordered" evidence="1">
    <location>
        <begin position="1"/>
        <end position="33"/>
    </location>
</feature>
<feature type="compositionally biased region" description="Low complexity" evidence="1">
    <location>
        <begin position="776"/>
        <end position="789"/>
    </location>
</feature>
<feature type="region of interest" description="Disordered" evidence="1">
    <location>
        <begin position="340"/>
        <end position="996"/>
    </location>
</feature>
<feature type="region of interest" description="Disordered" evidence="1">
    <location>
        <begin position="1013"/>
        <end position="1133"/>
    </location>
</feature>
<proteinExistence type="predicted"/>
<evidence type="ECO:0000313" key="3">
    <source>
        <dbReference type="Proteomes" id="UP001199106"/>
    </source>
</evidence>
<feature type="compositionally biased region" description="Low complexity" evidence="1">
    <location>
        <begin position="368"/>
        <end position="381"/>
    </location>
</feature>
<feature type="compositionally biased region" description="Basic and acidic residues" evidence="1">
    <location>
        <begin position="801"/>
        <end position="810"/>
    </location>
</feature>
<sequence>MSHVDDVGRPAGLDSQQSTPLTPTSFFGSEQGQLSDIESCATSVPETVMAEQVANDVVKEAQSVGRSAPIDDSASTTNTPAVNGEPPSGTATAKATPQEASSTNPTVNGTDAPSVGNAHVSDRAEGHAAAGASKQSDAPRKESRQSHLNGLSSEHLAAESQAVAEASGGSDTDISRPGSVDQSKRDGVHVRTNSTAKKQPFKSVSVTKSFLAKTVPSTPAARPGEKTAQAAPPKTSILTTKPRLVAKSGAGNTPRVLGQTNGVAAGPDASKVWNKNQPVPTPPPKTYTDDELKQQYGIHLATRLQADEGGKEAKWADIDDDEEDWTPEAVQWMDGTKSSVAVPLPETQPPPVEEPKTILKPETPVETPKPAASPAPATNTPKLSVTGGTKTILKPGAHAQPATGKSSLVLKGQPERPTLVAKPSATEKKSPWAPLPPVEKVSPIQVNPPVQQAPPQRYTQRDSYGYDSMPPPPAKEIAPDDFNRNWRNESGGRELYNSQSGRYEPVHNDMRRSSGRDGGGYRQQPSAVLQRPSHEGGPAEPSAAFQTSRASADGPAWGRRRNSSNVSGTMPRRMSMDPRGTDMPTGPINTERRESHSINGFDPSSSDPAASSQSPFQQMRSPNVTHAHPASPYGSVTSPAIQDAPAPVPAPPAEDPVEVQKRLMAEKIERARLKKQQDREAEQRAEAERKERLAKKLAAMGPPESKSKNKDQSSTNSEQSPQKGKVTPASVQSPPKPPVPTADGEVTQYGMMKVHQPHPVRKSPQTEHAHVSGSVSRAANPSPATAPSSLDQQSAQPFDAFTRDNEKSRLSTEQSQTIAHQPDGAIPSGPRPQAPPTWSQPSSTAPQPRPWTSQVWGPLKTQDRALGNGTFDADYRGQSRSGAQQQLPVQPPASTVPIGTSLASQALTPQPGRQMPPSQPMYNQRPSRAQQQQQAAAVRAARPPRTIAGGGWDAFGDLIKQDDADLAAKNHQDRERHGDFRPELRETYKDQRGQAQVTLHDKVAADVALAEALKKEDTTKPLIDGPSPQQGLGQGSLQQATGPRASRFFPRPTEISTEAMSSPSAFASTKANSPPPPPETETHPAFSSEAGHPLVRLPKPSPVVRLPPSATGSGPAAASHVNMPSRGQGLGARPLAMNPEWQARFNKLLDKPGSNRPSSLPGTSPMLPIATPQQGAIAPAASSKASLDVRGNIGPATVSLPSVSPTKTFADDRGKDVITRNGAEALFEDREFGSLPTVRLSKIPHLAANQPPKAAPRDEQHPRHKKFENPFTIRRLEAFDIEKTAQNKTKFDVVVRLANMREPVIKSVQRKHYGPKLTRQPKPKTTGPPSITSANGPKDRPRKPSHQNQTDRSYNNNSNNNNHNSTSRPSAPKTWSTSNNSASRSSPAHTATTWAKVATA</sequence>
<dbReference type="Proteomes" id="UP001199106">
    <property type="component" value="Unassembled WGS sequence"/>
</dbReference>
<feature type="region of interest" description="Disordered" evidence="1">
    <location>
        <begin position="1306"/>
        <end position="1400"/>
    </location>
</feature>
<feature type="compositionally biased region" description="Basic and acidic residues" evidence="1">
    <location>
        <begin position="959"/>
        <end position="992"/>
    </location>
</feature>
<gene>
    <name evidence="2" type="ORF">G6011_03159</name>
</gene>
<feature type="compositionally biased region" description="Low complexity" evidence="1">
    <location>
        <begin position="601"/>
        <end position="618"/>
    </location>
</feature>
<name>A0AAD4IEN3_9PLEO</name>
<evidence type="ECO:0000313" key="2">
    <source>
        <dbReference type="EMBL" id="KAG9193124.1"/>
    </source>
</evidence>
<feature type="region of interest" description="Disordered" evidence="1">
    <location>
        <begin position="302"/>
        <end position="323"/>
    </location>
</feature>
<feature type="compositionally biased region" description="Basic and acidic residues" evidence="1">
    <location>
        <begin position="658"/>
        <end position="691"/>
    </location>
</feature>
<feature type="compositionally biased region" description="Low complexity" evidence="1">
    <location>
        <begin position="924"/>
        <end position="945"/>
    </location>
</feature>
<protein>
    <submittedName>
        <fullName evidence="2">Uncharacterized protein</fullName>
    </submittedName>
</protein>
<feature type="compositionally biased region" description="Low complexity" evidence="1">
    <location>
        <begin position="1376"/>
        <end position="1386"/>
    </location>
</feature>
<feature type="compositionally biased region" description="Basic and acidic residues" evidence="1">
    <location>
        <begin position="305"/>
        <end position="317"/>
    </location>
</feature>
<accession>A0AAD4IEN3</accession>
<feature type="compositionally biased region" description="Polar residues" evidence="1">
    <location>
        <begin position="897"/>
        <end position="908"/>
    </location>
</feature>